<dbReference type="Pfam" id="PF01740">
    <property type="entry name" value="STAS"/>
    <property type="match status" value="1"/>
</dbReference>
<dbReference type="SUPFAM" id="SSF52091">
    <property type="entry name" value="SpoIIaa-like"/>
    <property type="match status" value="1"/>
</dbReference>
<dbReference type="InterPro" id="IPR002645">
    <property type="entry name" value="STAS_dom"/>
</dbReference>
<reference evidence="2 4" key="1">
    <citation type="journal article" date="2014" name="Genome Announc.">
        <title>Complete Genome Sequence of the Model Rhizosphere Strain Azospirillum brasilense Az39, Successfully Applied in Agriculture.</title>
        <authorList>
            <person name="Rivera D."/>
            <person name="Revale S."/>
            <person name="Molina R."/>
            <person name="Gualpa J."/>
            <person name="Puente M."/>
            <person name="Maroniche G."/>
            <person name="Paris G."/>
            <person name="Baker D."/>
            <person name="Clavijo B."/>
            <person name="McLay K."/>
            <person name="Spaepen S."/>
            <person name="Perticari A."/>
            <person name="Vazquez M."/>
            <person name="Wisniewski-Dye F."/>
            <person name="Watkins C."/>
            <person name="Martinez-Abarca F."/>
            <person name="Vanderleyden J."/>
            <person name="Cassan F."/>
        </authorList>
    </citation>
    <scope>NUCLEOTIDE SEQUENCE [LARGE SCALE GENOMIC DNA]</scope>
    <source>
        <strain evidence="2 4">Az39</strain>
    </source>
</reference>
<dbReference type="PROSITE" id="PS50801">
    <property type="entry name" value="STAS"/>
    <property type="match status" value="1"/>
</dbReference>
<proteinExistence type="predicted"/>
<keyword evidence="5" id="KW-1185">Reference proteome</keyword>
<dbReference type="RefSeq" id="WP_038529714.1">
    <property type="nucleotide sequence ID" value="NZ_CP007793.1"/>
</dbReference>
<evidence type="ECO:0000313" key="2">
    <source>
        <dbReference type="EMBL" id="AIB12802.1"/>
    </source>
</evidence>
<organism evidence="2 4">
    <name type="scientific">Azospirillum argentinense</name>
    <dbReference type="NCBI Taxonomy" id="2970906"/>
    <lineage>
        <taxon>Bacteria</taxon>
        <taxon>Pseudomonadati</taxon>
        <taxon>Pseudomonadota</taxon>
        <taxon>Alphaproteobacteria</taxon>
        <taxon>Rhodospirillales</taxon>
        <taxon>Azospirillaceae</taxon>
        <taxon>Azospirillum</taxon>
    </lineage>
</organism>
<feature type="domain" description="STAS" evidence="1">
    <location>
        <begin position="1"/>
        <end position="101"/>
    </location>
</feature>
<dbReference type="Proteomes" id="UP001628281">
    <property type="component" value="Unassembled WGS sequence"/>
</dbReference>
<dbReference type="Gene3D" id="3.30.750.24">
    <property type="entry name" value="STAS domain"/>
    <property type="match status" value="1"/>
</dbReference>
<dbReference type="AlphaFoldDB" id="A0A060DIQ9"/>
<protein>
    <submittedName>
        <fullName evidence="3">STAS domain-containing protein</fullName>
    </submittedName>
</protein>
<dbReference type="GO" id="GO:0043856">
    <property type="term" value="F:anti-sigma factor antagonist activity"/>
    <property type="evidence" value="ECO:0007669"/>
    <property type="project" value="TreeGrafter"/>
</dbReference>
<dbReference type="PANTHER" id="PTHR33495:SF15">
    <property type="entry name" value="STAS DOMAIN-CONTAINING PROTEIN"/>
    <property type="match status" value="1"/>
</dbReference>
<evidence type="ECO:0000313" key="3">
    <source>
        <dbReference type="EMBL" id="MFL7902389.1"/>
    </source>
</evidence>
<gene>
    <name evidence="2" type="ORF">ABAZ39_12540</name>
    <name evidence="3" type="ORF">ACJ41P_14735</name>
</gene>
<evidence type="ECO:0000313" key="4">
    <source>
        <dbReference type="Proteomes" id="UP000027186"/>
    </source>
</evidence>
<sequence length="101" mass="11423">MNFQVRRSSETIEVLLSGRLEFTDHDSLPDIVELLNGEGTRRFILDMDGLTFIDSAGIGMLLILQDEAEQRNIKLILRKLQGDVLRSIDLARIGEVVAIER</sequence>
<dbReference type="KEGG" id="abq:ABAZ39_12540"/>
<dbReference type="InterPro" id="IPR036513">
    <property type="entry name" value="STAS_dom_sf"/>
</dbReference>
<dbReference type="Proteomes" id="UP000027186">
    <property type="component" value="Chromosome"/>
</dbReference>
<name>A0A060DIQ9_9PROT</name>
<dbReference type="PANTHER" id="PTHR33495">
    <property type="entry name" value="ANTI-SIGMA FACTOR ANTAGONIST TM_1081-RELATED-RELATED"/>
    <property type="match status" value="1"/>
</dbReference>
<dbReference type="CDD" id="cd07043">
    <property type="entry name" value="STAS_anti-anti-sigma_factors"/>
    <property type="match status" value="1"/>
</dbReference>
<reference evidence="3 5" key="2">
    <citation type="submission" date="2024-11" db="EMBL/GenBank/DDBJ databases">
        <title>Draft genome sequences of two bacteria associated to sugarcane roots in Colombia.</title>
        <authorList>
            <person name="Pardo-Diaz S."/>
            <person name="Masmela-Mendoza J."/>
            <person name="Delgadillo-Duran P."/>
            <person name="Bautista E.J."/>
            <person name="Rojas-Tapias D.F."/>
        </authorList>
    </citation>
    <scope>NUCLEOTIDE SEQUENCE [LARGE SCALE GENOMIC DNA]</scope>
    <source>
        <strain evidence="3 5">Ap18</strain>
    </source>
</reference>
<evidence type="ECO:0000259" key="1">
    <source>
        <dbReference type="PROSITE" id="PS50801"/>
    </source>
</evidence>
<dbReference type="EMBL" id="CP007793">
    <property type="protein sequence ID" value="AIB12802.1"/>
    <property type="molecule type" value="Genomic_DNA"/>
</dbReference>
<dbReference type="EMBL" id="JBJLSN010000018">
    <property type="protein sequence ID" value="MFL7902389.1"/>
    <property type="molecule type" value="Genomic_DNA"/>
</dbReference>
<accession>A0A060DIQ9</accession>
<evidence type="ECO:0000313" key="5">
    <source>
        <dbReference type="Proteomes" id="UP001628281"/>
    </source>
</evidence>